<reference evidence="1 2" key="1">
    <citation type="submission" date="2020-02" db="EMBL/GenBank/DDBJ databases">
        <authorList>
            <person name="Ma Q."/>
            <person name="Huang Y."/>
            <person name="Song X."/>
            <person name="Pei D."/>
        </authorList>
    </citation>
    <scope>NUCLEOTIDE SEQUENCE [LARGE SCALE GENOMIC DNA]</scope>
    <source>
        <strain evidence="1">Sxm20200214</strain>
        <tissue evidence="1">Leaf</tissue>
    </source>
</reference>
<organism evidence="1 2">
    <name type="scientific">Brassica carinata</name>
    <name type="common">Ethiopian mustard</name>
    <name type="synonym">Abyssinian cabbage</name>
    <dbReference type="NCBI Taxonomy" id="52824"/>
    <lineage>
        <taxon>Eukaryota</taxon>
        <taxon>Viridiplantae</taxon>
        <taxon>Streptophyta</taxon>
        <taxon>Embryophyta</taxon>
        <taxon>Tracheophyta</taxon>
        <taxon>Spermatophyta</taxon>
        <taxon>Magnoliopsida</taxon>
        <taxon>eudicotyledons</taxon>
        <taxon>Gunneridae</taxon>
        <taxon>Pentapetalae</taxon>
        <taxon>rosids</taxon>
        <taxon>malvids</taxon>
        <taxon>Brassicales</taxon>
        <taxon>Brassicaceae</taxon>
        <taxon>Brassiceae</taxon>
        <taxon>Brassica</taxon>
    </lineage>
</organism>
<protein>
    <submittedName>
        <fullName evidence="1">Uncharacterized protein</fullName>
    </submittedName>
</protein>
<evidence type="ECO:0000313" key="1">
    <source>
        <dbReference type="EMBL" id="KAG2329945.1"/>
    </source>
</evidence>
<proteinExistence type="predicted"/>
<accession>A0A8X7WIS6</accession>
<name>A0A8X7WIS6_BRACI</name>
<evidence type="ECO:0000313" key="2">
    <source>
        <dbReference type="Proteomes" id="UP000886595"/>
    </source>
</evidence>
<sequence length="70" mass="8220">MKQRGKRRCHFQGTVKRMRLLTSCHHPFPWELLKKNTCGNQVLESWGKAMVLNLSQKKRMKYNFVAKASG</sequence>
<gene>
    <name evidence="1" type="ORF">Bca52824_001125</name>
</gene>
<comment type="caution">
    <text evidence="1">The sequence shown here is derived from an EMBL/GenBank/DDBJ whole genome shotgun (WGS) entry which is preliminary data.</text>
</comment>
<dbReference type="Proteomes" id="UP000886595">
    <property type="component" value="Unassembled WGS sequence"/>
</dbReference>
<keyword evidence="2" id="KW-1185">Reference proteome</keyword>
<dbReference type="AlphaFoldDB" id="A0A8X7WIS6"/>
<dbReference type="EMBL" id="JAAMPC010000001">
    <property type="protein sequence ID" value="KAG2329945.1"/>
    <property type="molecule type" value="Genomic_DNA"/>
</dbReference>